<gene>
    <name evidence="12 14" type="primary">rbsK</name>
    <name evidence="14" type="ORF">GCM10011346_04730</name>
</gene>
<dbReference type="HAMAP" id="MF_01987">
    <property type="entry name" value="Ribokinase"/>
    <property type="match status" value="1"/>
</dbReference>
<keyword evidence="11 12" id="KW-0119">Carbohydrate metabolism</keyword>
<comment type="catalytic activity">
    <reaction evidence="12">
        <text>D-ribose + ATP = D-ribose 5-phosphate + ADP + H(+)</text>
        <dbReference type="Rhea" id="RHEA:13697"/>
        <dbReference type="ChEBI" id="CHEBI:15378"/>
        <dbReference type="ChEBI" id="CHEBI:30616"/>
        <dbReference type="ChEBI" id="CHEBI:47013"/>
        <dbReference type="ChEBI" id="CHEBI:78346"/>
        <dbReference type="ChEBI" id="CHEBI:456216"/>
        <dbReference type="EC" id="2.7.1.15"/>
    </reaction>
</comment>
<feature type="binding site" evidence="12">
    <location>
        <begin position="39"/>
        <end position="43"/>
    </location>
    <ligand>
        <name>substrate</name>
    </ligand>
</feature>
<feature type="binding site" evidence="12">
    <location>
        <position position="286"/>
    </location>
    <ligand>
        <name>K(+)</name>
        <dbReference type="ChEBI" id="CHEBI:29103"/>
    </ligand>
</feature>
<accession>A0ABQ2NTI0</accession>
<comment type="similarity">
    <text evidence="1">Belongs to the carbohydrate kinase pfkB family.</text>
</comment>
<keyword evidence="9 12" id="KW-0460">Magnesium</keyword>
<evidence type="ECO:0000256" key="7">
    <source>
        <dbReference type="ARBA" id="ARBA00022777"/>
    </source>
</evidence>
<dbReference type="InterPro" id="IPR002173">
    <property type="entry name" value="Carboh/pur_kinase_PfkB_CS"/>
</dbReference>
<dbReference type="SUPFAM" id="SSF53613">
    <property type="entry name" value="Ribokinase-like"/>
    <property type="match status" value="1"/>
</dbReference>
<dbReference type="Pfam" id="PF00294">
    <property type="entry name" value="PfkB"/>
    <property type="match status" value="1"/>
</dbReference>
<dbReference type="InterPro" id="IPR011877">
    <property type="entry name" value="Ribokinase"/>
</dbReference>
<evidence type="ECO:0000256" key="10">
    <source>
        <dbReference type="ARBA" id="ARBA00022958"/>
    </source>
</evidence>
<dbReference type="RefSeq" id="WP_188732870.1">
    <property type="nucleotide sequence ID" value="NZ_BMLW01000001.1"/>
</dbReference>
<evidence type="ECO:0000256" key="12">
    <source>
        <dbReference type="HAMAP-Rule" id="MF_01987"/>
    </source>
</evidence>
<protein>
    <recommendedName>
        <fullName evidence="3 12">Ribokinase</fullName>
        <shortName evidence="12">RK</shortName>
        <ecNumber evidence="2 12">2.7.1.15</ecNumber>
    </recommendedName>
</protein>
<comment type="similarity">
    <text evidence="12">Belongs to the carbohydrate kinase PfkB family. Ribokinase subfamily.</text>
</comment>
<feature type="binding site" evidence="12">
    <location>
        <position position="138"/>
    </location>
    <ligand>
        <name>substrate</name>
    </ligand>
</feature>
<evidence type="ECO:0000256" key="9">
    <source>
        <dbReference type="ARBA" id="ARBA00022842"/>
    </source>
</evidence>
<keyword evidence="5 12" id="KW-0479">Metal-binding</keyword>
<evidence type="ECO:0000256" key="11">
    <source>
        <dbReference type="ARBA" id="ARBA00023277"/>
    </source>
</evidence>
<name>A0ABQ2NTI0_9BACI</name>
<keyword evidence="12" id="KW-0963">Cytoplasm</keyword>
<evidence type="ECO:0000313" key="14">
    <source>
        <dbReference type="EMBL" id="GGP07701.1"/>
    </source>
</evidence>
<evidence type="ECO:0000256" key="3">
    <source>
        <dbReference type="ARBA" id="ARBA00016943"/>
    </source>
</evidence>
<comment type="caution">
    <text evidence="12">Lacks conserved residue(s) required for the propagation of feature annotation.</text>
</comment>
<evidence type="ECO:0000256" key="1">
    <source>
        <dbReference type="ARBA" id="ARBA00005380"/>
    </source>
</evidence>
<comment type="subunit">
    <text evidence="12">Homodimer.</text>
</comment>
<evidence type="ECO:0000256" key="8">
    <source>
        <dbReference type="ARBA" id="ARBA00022840"/>
    </source>
</evidence>
<feature type="binding site" evidence="12">
    <location>
        <begin position="11"/>
        <end position="13"/>
    </location>
    <ligand>
        <name>substrate</name>
    </ligand>
</feature>
<comment type="subcellular location">
    <subcellularLocation>
        <location evidence="12">Cytoplasm</location>
    </subcellularLocation>
</comment>
<dbReference type="EMBL" id="BMLW01000001">
    <property type="protein sequence ID" value="GGP07701.1"/>
    <property type="molecule type" value="Genomic_DNA"/>
</dbReference>
<comment type="activity regulation">
    <text evidence="12">Activated by a monovalent cation that binds near, but not in, the active site. The most likely occupant of the site in vivo is potassium. Ion binding induces a conformational change that may alter substrate affinity.</text>
</comment>
<dbReference type="EC" id="2.7.1.15" evidence="2 12"/>
<feature type="domain" description="Carbohydrate kinase PfkB" evidence="13">
    <location>
        <begin position="1"/>
        <end position="294"/>
    </location>
</feature>
<evidence type="ECO:0000256" key="4">
    <source>
        <dbReference type="ARBA" id="ARBA00022679"/>
    </source>
</evidence>
<sequence>MRKILIVGSLNIDFISNVFDFPKVGETIRATDFRISPGGKGANQAVAAAKLGGQVEIVGKVGEDKYGDVLIESLTREGVRTQNIKKEGDTGRTFINVDNKGDNTITYVPGANEKITKKDINAWLPNLRESSYLLLQQEIQEEIVEYVIDLASDLNGCEVILNAAPARFINDKIIKGVHTLIVNEVELEYLSKDYVRKEQRLISQVNYLLDKGIKKIIITLGDKGAVFANGSEYKHIPALTVSATDTTGAGDTFIGAYAVAKSEGLNDIEAIKFAVKASAIAVTKHGAQSAIPTRKELEEFTKEIEISSLNR</sequence>
<proteinExistence type="inferred from homology"/>
<dbReference type="PANTHER" id="PTHR10584">
    <property type="entry name" value="SUGAR KINASE"/>
    <property type="match status" value="1"/>
</dbReference>
<keyword evidence="15" id="KW-1185">Reference proteome</keyword>
<dbReference type="InterPro" id="IPR002139">
    <property type="entry name" value="Ribo/fructo_kinase"/>
</dbReference>
<feature type="binding site" evidence="12">
    <location>
        <position position="281"/>
    </location>
    <ligand>
        <name>K(+)</name>
        <dbReference type="ChEBI" id="CHEBI:29103"/>
    </ligand>
</feature>
<dbReference type="Gene3D" id="3.40.1190.20">
    <property type="match status" value="1"/>
</dbReference>
<feature type="binding site" evidence="12">
    <location>
        <position position="247"/>
    </location>
    <ligand>
        <name>K(+)</name>
        <dbReference type="ChEBI" id="CHEBI:29103"/>
    </ligand>
</feature>
<dbReference type="PROSITE" id="PS00584">
    <property type="entry name" value="PFKB_KINASES_2"/>
    <property type="match status" value="1"/>
</dbReference>
<dbReference type="InterPro" id="IPR029056">
    <property type="entry name" value="Ribokinase-like"/>
</dbReference>
<feature type="binding site" evidence="12">
    <location>
        <begin position="219"/>
        <end position="224"/>
    </location>
    <ligand>
        <name>ATP</name>
        <dbReference type="ChEBI" id="CHEBI:30616"/>
    </ligand>
</feature>
<keyword evidence="4 12" id="KW-0808">Transferase</keyword>
<feature type="binding site" evidence="12">
    <location>
        <position position="183"/>
    </location>
    <ligand>
        <name>ATP</name>
        <dbReference type="ChEBI" id="CHEBI:30616"/>
    </ligand>
</feature>
<comment type="function">
    <text evidence="12">Catalyzes the phosphorylation of ribose at O-5 in a reaction requiring ATP and magnesium. The resulting D-ribose-5-phosphate can then be used either for sythesis of nucleotides, histidine, and tryptophan, or as a component of the pentose phosphate pathway.</text>
</comment>
<keyword evidence="6 12" id="KW-0547">Nucleotide-binding</keyword>
<organism evidence="14 15">
    <name type="scientific">Oceanobacillus neutriphilus</name>
    <dbReference type="NCBI Taxonomy" id="531815"/>
    <lineage>
        <taxon>Bacteria</taxon>
        <taxon>Bacillati</taxon>
        <taxon>Bacillota</taxon>
        <taxon>Bacilli</taxon>
        <taxon>Bacillales</taxon>
        <taxon>Bacillaceae</taxon>
        <taxon>Oceanobacillus</taxon>
    </lineage>
</organism>
<feature type="binding site" evidence="12">
    <location>
        <begin position="250"/>
        <end position="251"/>
    </location>
    <ligand>
        <name>ATP</name>
        <dbReference type="ChEBI" id="CHEBI:30616"/>
    </ligand>
</feature>
<dbReference type="InterPro" id="IPR011611">
    <property type="entry name" value="PfkB_dom"/>
</dbReference>
<keyword evidence="10 12" id="KW-0630">Potassium</keyword>
<evidence type="ECO:0000313" key="15">
    <source>
        <dbReference type="Proteomes" id="UP000641206"/>
    </source>
</evidence>
<dbReference type="PANTHER" id="PTHR10584:SF166">
    <property type="entry name" value="RIBOKINASE"/>
    <property type="match status" value="1"/>
</dbReference>
<reference evidence="15" key="1">
    <citation type="journal article" date="2019" name="Int. J. Syst. Evol. Microbiol.">
        <title>The Global Catalogue of Microorganisms (GCM) 10K type strain sequencing project: providing services to taxonomists for standard genome sequencing and annotation.</title>
        <authorList>
            <consortium name="The Broad Institute Genomics Platform"/>
            <consortium name="The Broad Institute Genome Sequencing Center for Infectious Disease"/>
            <person name="Wu L."/>
            <person name="Ma J."/>
        </authorList>
    </citation>
    <scope>NUCLEOTIDE SEQUENCE [LARGE SCALE GENOMIC DNA]</scope>
    <source>
        <strain evidence="15">CGMCC 1.7693</strain>
    </source>
</reference>
<comment type="cofactor">
    <cofactor evidence="12">
        <name>Mg(2+)</name>
        <dbReference type="ChEBI" id="CHEBI:18420"/>
    </cofactor>
    <text evidence="12">Requires a divalent cation, most likely magnesium in vivo, as an electrophilic catalyst to aid phosphoryl group transfer. It is the chelate of the metal and the nucleotide that is the actual substrate.</text>
</comment>
<keyword evidence="8 12" id="KW-0067">ATP-binding</keyword>
<dbReference type="CDD" id="cd01174">
    <property type="entry name" value="ribokinase"/>
    <property type="match status" value="1"/>
</dbReference>
<evidence type="ECO:0000256" key="2">
    <source>
        <dbReference type="ARBA" id="ARBA00012035"/>
    </source>
</evidence>
<feature type="active site" description="Proton acceptor" evidence="12">
    <location>
        <position position="251"/>
    </location>
</feature>
<dbReference type="NCBIfam" id="TIGR02152">
    <property type="entry name" value="D_ribokin_bact"/>
    <property type="match status" value="1"/>
</dbReference>
<keyword evidence="7 12" id="KW-0418">Kinase</keyword>
<feature type="binding site" evidence="12">
    <location>
        <position position="245"/>
    </location>
    <ligand>
        <name>K(+)</name>
        <dbReference type="ChEBI" id="CHEBI:29103"/>
    </ligand>
</feature>
<comment type="caution">
    <text evidence="14">The sequence shown here is derived from an EMBL/GenBank/DDBJ whole genome shotgun (WGS) entry which is preliminary data.</text>
</comment>
<comment type="pathway">
    <text evidence="12">Carbohydrate metabolism; D-ribose degradation; D-ribose 5-phosphate from beta-D-ribopyranose: step 2/2.</text>
</comment>
<feature type="binding site" evidence="12">
    <location>
        <position position="251"/>
    </location>
    <ligand>
        <name>substrate</name>
    </ligand>
</feature>
<feature type="binding site" evidence="12">
    <location>
        <position position="284"/>
    </location>
    <ligand>
        <name>K(+)</name>
        <dbReference type="ChEBI" id="CHEBI:29103"/>
    </ligand>
</feature>
<dbReference type="PRINTS" id="PR00990">
    <property type="entry name" value="RIBOKINASE"/>
</dbReference>
<evidence type="ECO:0000256" key="5">
    <source>
        <dbReference type="ARBA" id="ARBA00022723"/>
    </source>
</evidence>
<evidence type="ECO:0000256" key="6">
    <source>
        <dbReference type="ARBA" id="ARBA00022741"/>
    </source>
</evidence>
<dbReference type="Proteomes" id="UP000641206">
    <property type="component" value="Unassembled WGS sequence"/>
</dbReference>
<evidence type="ECO:0000259" key="13">
    <source>
        <dbReference type="Pfam" id="PF00294"/>
    </source>
</evidence>